<evidence type="ECO:0000256" key="1">
    <source>
        <dbReference type="SAM" id="MobiDB-lite"/>
    </source>
</evidence>
<reference evidence="3" key="1">
    <citation type="submission" date="2020-11" db="EMBL/GenBank/DDBJ databases">
        <authorList>
            <consortium name="DOE Joint Genome Institute"/>
            <person name="Ahrendt S."/>
            <person name="Riley R."/>
            <person name="Andreopoulos W."/>
            <person name="Labutti K."/>
            <person name="Pangilinan J."/>
            <person name="Ruiz-Duenas F.J."/>
            <person name="Barrasa J.M."/>
            <person name="Sanchez-Garcia M."/>
            <person name="Camarero S."/>
            <person name="Miyauchi S."/>
            <person name="Serrano A."/>
            <person name="Linde D."/>
            <person name="Babiker R."/>
            <person name="Drula E."/>
            <person name="Ayuso-Fernandez I."/>
            <person name="Pacheco R."/>
            <person name="Padilla G."/>
            <person name="Ferreira P."/>
            <person name="Barriuso J."/>
            <person name="Kellner H."/>
            <person name="Castanera R."/>
            <person name="Alfaro M."/>
            <person name="Ramirez L."/>
            <person name="Pisabarro A.G."/>
            <person name="Kuo A."/>
            <person name="Tritt A."/>
            <person name="Lipzen A."/>
            <person name="He G."/>
            <person name="Yan M."/>
            <person name="Ng V."/>
            <person name="Cullen D."/>
            <person name="Martin F."/>
            <person name="Rosso M.-N."/>
            <person name="Henrissat B."/>
            <person name="Hibbett D."/>
            <person name="Martinez A.T."/>
            <person name="Grigoriev I.V."/>
        </authorList>
    </citation>
    <scope>NUCLEOTIDE SEQUENCE</scope>
    <source>
        <strain evidence="3">AH 40177</strain>
    </source>
</reference>
<keyword evidence="4" id="KW-1185">Reference proteome</keyword>
<dbReference type="AlphaFoldDB" id="A0A9P5PQ96"/>
<dbReference type="OrthoDB" id="3236720at2759"/>
<feature type="signal peptide" evidence="2">
    <location>
        <begin position="1"/>
        <end position="19"/>
    </location>
</feature>
<name>A0A9P5PQ96_9AGAR</name>
<feature type="region of interest" description="Disordered" evidence="1">
    <location>
        <begin position="243"/>
        <end position="284"/>
    </location>
</feature>
<sequence length="284" mass="29441">MFTKLALLSVAALAGNVIAAPINPKTQSLARRYFSFDNYDGISSFNGFDNFYGVDNFSGFVSSQVVVEQQEEVVCQSISIEIVQQRLLVLQEMARRIITEQICEVETQTVVFQQFVSSCSQFSSDLLRTSGRHVGFDSNIVSHFGSIVNSDGSLSTDDLGFCGLEAGQSIVVPTGNNWDSTTSPSSCGNAYSAALSASSSMPITPAAPATPVTPVTPITSVSADNSTLPAVASNSTVAAATPVLTSDSSSATDSSSNSTVATPVITSDSSSATDSSSNSTSASS</sequence>
<accession>A0A9P5PQ96</accession>
<keyword evidence="2" id="KW-0732">Signal</keyword>
<gene>
    <name evidence="3" type="ORF">BDP27DRAFT_1424278</name>
</gene>
<evidence type="ECO:0000256" key="2">
    <source>
        <dbReference type="SAM" id="SignalP"/>
    </source>
</evidence>
<protein>
    <submittedName>
        <fullName evidence="3">Uncharacterized protein</fullName>
    </submittedName>
</protein>
<evidence type="ECO:0000313" key="3">
    <source>
        <dbReference type="EMBL" id="KAF9066005.1"/>
    </source>
</evidence>
<comment type="caution">
    <text evidence="3">The sequence shown here is derived from an EMBL/GenBank/DDBJ whole genome shotgun (WGS) entry which is preliminary data.</text>
</comment>
<proteinExistence type="predicted"/>
<feature type="chain" id="PRO_5040147561" evidence="2">
    <location>
        <begin position="20"/>
        <end position="284"/>
    </location>
</feature>
<organism evidence="3 4">
    <name type="scientific">Rhodocollybia butyracea</name>
    <dbReference type="NCBI Taxonomy" id="206335"/>
    <lineage>
        <taxon>Eukaryota</taxon>
        <taxon>Fungi</taxon>
        <taxon>Dikarya</taxon>
        <taxon>Basidiomycota</taxon>
        <taxon>Agaricomycotina</taxon>
        <taxon>Agaricomycetes</taxon>
        <taxon>Agaricomycetidae</taxon>
        <taxon>Agaricales</taxon>
        <taxon>Marasmiineae</taxon>
        <taxon>Omphalotaceae</taxon>
        <taxon>Rhodocollybia</taxon>
    </lineage>
</organism>
<dbReference type="Proteomes" id="UP000772434">
    <property type="component" value="Unassembled WGS sequence"/>
</dbReference>
<dbReference type="EMBL" id="JADNRY010000094">
    <property type="protein sequence ID" value="KAF9066005.1"/>
    <property type="molecule type" value="Genomic_DNA"/>
</dbReference>
<evidence type="ECO:0000313" key="4">
    <source>
        <dbReference type="Proteomes" id="UP000772434"/>
    </source>
</evidence>